<dbReference type="AlphaFoldDB" id="A0A371FMC0"/>
<proteinExistence type="predicted"/>
<gene>
    <name evidence="1" type="ORF">CR513_40086</name>
</gene>
<reference evidence="1" key="1">
    <citation type="submission" date="2018-05" db="EMBL/GenBank/DDBJ databases">
        <title>Draft genome of Mucuna pruriens seed.</title>
        <authorList>
            <person name="Nnadi N.E."/>
            <person name="Vos R."/>
            <person name="Hasami M.H."/>
            <person name="Devisetty U.K."/>
            <person name="Aguiy J.C."/>
        </authorList>
    </citation>
    <scope>NUCLEOTIDE SEQUENCE [LARGE SCALE GENOMIC DNA]</scope>
    <source>
        <strain evidence="1">JCA_2017</strain>
    </source>
</reference>
<dbReference type="OrthoDB" id="1932348at2759"/>
<dbReference type="Proteomes" id="UP000257109">
    <property type="component" value="Unassembled WGS sequence"/>
</dbReference>
<accession>A0A371FMC0</accession>
<comment type="caution">
    <text evidence="1">The sequence shown here is derived from an EMBL/GenBank/DDBJ whole genome shotgun (WGS) entry which is preliminary data.</text>
</comment>
<feature type="non-terminal residue" evidence="1">
    <location>
        <position position="1"/>
    </location>
</feature>
<dbReference type="EMBL" id="QJKJ01008529">
    <property type="protein sequence ID" value="RDX79485.1"/>
    <property type="molecule type" value="Genomic_DNA"/>
</dbReference>
<protein>
    <submittedName>
        <fullName evidence="1">Uncharacterized protein</fullName>
    </submittedName>
</protein>
<name>A0A371FMC0_MUCPR</name>
<evidence type="ECO:0000313" key="2">
    <source>
        <dbReference type="Proteomes" id="UP000257109"/>
    </source>
</evidence>
<keyword evidence="2" id="KW-1185">Reference proteome</keyword>
<sequence>MSNVSKKELKQSVGDHATWKNHVILDIQPKHNPTFDEWKCTHFDPKLENAMGLYRIELRRVGLRMVTWVGIGRLKYNILSISQLCDHRHDVSFNKWEYVVKNIDGSLMFSTRDKIISTRLI</sequence>
<evidence type="ECO:0000313" key="1">
    <source>
        <dbReference type="EMBL" id="RDX79485.1"/>
    </source>
</evidence>
<organism evidence="1 2">
    <name type="scientific">Mucuna pruriens</name>
    <name type="common">Velvet bean</name>
    <name type="synonym">Dolichos pruriens</name>
    <dbReference type="NCBI Taxonomy" id="157652"/>
    <lineage>
        <taxon>Eukaryota</taxon>
        <taxon>Viridiplantae</taxon>
        <taxon>Streptophyta</taxon>
        <taxon>Embryophyta</taxon>
        <taxon>Tracheophyta</taxon>
        <taxon>Spermatophyta</taxon>
        <taxon>Magnoliopsida</taxon>
        <taxon>eudicotyledons</taxon>
        <taxon>Gunneridae</taxon>
        <taxon>Pentapetalae</taxon>
        <taxon>rosids</taxon>
        <taxon>fabids</taxon>
        <taxon>Fabales</taxon>
        <taxon>Fabaceae</taxon>
        <taxon>Papilionoideae</taxon>
        <taxon>50 kb inversion clade</taxon>
        <taxon>NPAAA clade</taxon>
        <taxon>indigoferoid/millettioid clade</taxon>
        <taxon>Phaseoleae</taxon>
        <taxon>Mucuna</taxon>
    </lineage>
</organism>